<dbReference type="PANTHER" id="PTHR44846">
    <property type="entry name" value="MANNOSYL-D-GLYCERATE TRANSPORT/METABOLISM SYSTEM REPRESSOR MNGR-RELATED"/>
    <property type="match status" value="1"/>
</dbReference>
<dbReference type="CDD" id="cd07377">
    <property type="entry name" value="WHTH_GntR"/>
    <property type="match status" value="1"/>
</dbReference>
<dbReference type="AlphaFoldDB" id="A0A8B2NXJ9"/>
<protein>
    <recommendedName>
        <fullName evidence="4">HTH gntR-type domain-containing protein</fullName>
    </recommendedName>
</protein>
<dbReference type="InterPro" id="IPR050679">
    <property type="entry name" value="Bact_HTH_transcr_reg"/>
</dbReference>
<dbReference type="GO" id="GO:0003677">
    <property type="term" value="F:DNA binding"/>
    <property type="evidence" value="ECO:0007669"/>
    <property type="project" value="UniProtKB-KW"/>
</dbReference>
<keyword evidence="2" id="KW-0238">DNA-binding</keyword>
<keyword evidence="1" id="KW-0805">Transcription regulation</keyword>
<organism evidence="5 6">
    <name type="scientific">Acuticoccus sediminis</name>
    <dbReference type="NCBI Taxonomy" id="2184697"/>
    <lineage>
        <taxon>Bacteria</taxon>
        <taxon>Pseudomonadati</taxon>
        <taxon>Pseudomonadota</taxon>
        <taxon>Alphaproteobacteria</taxon>
        <taxon>Hyphomicrobiales</taxon>
        <taxon>Amorphaceae</taxon>
        <taxon>Acuticoccus</taxon>
    </lineage>
</organism>
<dbReference type="InterPro" id="IPR028978">
    <property type="entry name" value="Chorismate_lyase_/UTRA_dom_sf"/>
</dbReference>
<proteinExistence type="predicted"/>
<keyword evidence="3" id="KW-0804">Transcription</keyword>
<evidence type="ECO:0000256" key="1">
    <source>
        <dbReference type="ARBA" id="ARBA00023015"/>
    </source>
</evidence>
<keyword evidence="6" id="KW-1185">Reference proteome</keyword>
<dbReference type="SUPFAM" id="SSF46785">
    <property type="entry name" value="Winged helix' DNA-binding domain"/>
    <property type="match status" value="1"/>
</dbReference>
<evidence type="ECO:0000256" key="2">
    <source>
        <dbReference type="ARBA" id="ARBA00023125"/>
    </source>
</evidence>
<feature type="domain" description="HTH gntR-type" evidence="4">
    <location>
        <begin position="81"/>
        <end position="149"/>
    </location>
</feature>
<dbReference type="Pfam" id="PF00392">
    <property type="entry name" value="GntR"/>
    <property type="match status" value="1"/>
</dbReference>
<dbReference type="InterPro" id="IPR036388">
    <property type="entry name" value="WH-like_DNA-bd_sf"/>
</dbReference>
<dbReference type="Proteomes" id="UP000249590">
    <property type="component" value="Unassembled WGS sequence"/>
</dbReference>
<dbReference type="Gene3D" id="3.40.1410.10">
    <property type="entry name" value="Chorismate lyase-like"/>
    <property type="match status" value="1"/>
</dbReference>
<evidence type="ECO:0000313" key="6">
    <source>
        <dbReference type="Proteomes" id="UP000249590"/>
    </source>
</evidence>
<evidence type="ECO:0000313" key="5">
    <source>
        <dbReference type="EMBL" id="RAI02264.1"/>
    </source>
</evidence>
<dbReference type="InterPro" id="IPR000524">
    <property type="entry name" value="Tscrpt_reg_HTH_GntR"/>
</dbReference>
<accession>A0A8B2NXJ9</accession>
<dbReference type="PROSITE" id="PS50949">
    <property type="entry name" value="HTH_GNTR"/>
    <property type="match status" value="1"/>
</dbReference>
<reference evidence="5 6" key="1">
    <citation type="submission" date="2018-05" db="EMBL/GenBank/DDBJ databases">
        <title>Acuticoccus sediminis sp. nov., isolated from deep-sea sediment of Indian Ocean.</title>
        <authorList>
            <person name="Liu X."/>
            <person name="Lai Q."/>
            <person name="Du Y."/>
            <person name="Sun F."/>
            <person name="Zhang X."/>
            <person name="Wang S."/>
            <person name="Shao Z."/>
        </authorList>
    </citation>
    <scope>NUCLEOTIDE SEQUENCE [LARGE SCALE GENOMIC DNA]</scope>
    <source>
        <strain evidence="5 6">PTG4-2</strain>
    </source>
</reference>
<sequence length="311" mass="34451">MLGDRLPAGRPVRNLAAPDAAAVQERLFRRVSEPHRHRLSRADGLHPRSVRPAVMSEPTADVPIEVRLAESMERFLSQSGCTKRSAVRLALSEAIHAGDLRPGDLLPSERDLADKLGVSLGTVQAAMQQLQLLGRIIRRRGDGTRVAPADLLPESTWHFRLRDPTTGNALRWGKAKVAIDRIDEAGDWSEFLGGSDGYIRIRRRFRLPPDRPTGADMYLRHDSAAALLRIDPVELAMVNIRPYLAARCNLQAVRATHEVVTATVSDVEAATFDLERGSTIFVISARAYGVDDRPIYFQRILVPAENCALCF</sequence>
<gene>
    <name evidence="5" type="ORF">DLJ53_12940</name>
</gene>
<dbReference type="Pfam" id="PF07702">
    <property type="entry name" value="UTRA"/>
    <property type="match status" value="1"/>
</dbReference>
<dbReference type="GO" id="GO:0045892">
    <property type="term" value="P:negative regulation of DNA-templated transcription"/>
    <property type="evidence" value="ECO:0007669"/>
    <property type="project" value="TreeGrafter"/>
</dbReference>
<dbReference type="EMBL" id="QHHQ01000002">
    <property type="protein sequence ID" value="RAI02264.1"/>
    <property type="molecule type" value="Genomic_DNA"/>
</dbReference>
<dbReference type="SMART" id="SM00345">
    <property type="entry name" value="HTH_GNTR"/>
    <property type="match status" value="1"/>
</dbReference>
<name>A0A8B2NXJ9_9HYPH</name>
<dbReference type="Gene3D" id="1.10.10.10">
    <property type="entry name" value="Winged helix-like DNA-binding domain superfamily/Winged helix DNA-binding domain"/>
    <property type="match status" value="1"/>
</dbReference>
<dbReference type="PANTHER" id="PTHR44846:SF17">
    <property type="entry name" value="GNTR-FAMILY TRANSCRIPTIONAL REGULATOR"/>
    <property type="match status" value="1"/>
</dbReference>
<dbReference type="InterPro" id="IPR011663">
    <property type="entry name" value="UTRA"/>
</dbReference>
<evidence type="ECO:0000256" key="3">
    <source>
        <dbReference type="ARBA" id="ARBA00023163"/>
    </source>
</evidence>
<dbReference type="GO" id="GO:0003700">
    <property type="term" value="F:DNA-binding transcription factor activity"/>
    <property type="evidence" value="ECO:0007669"/>
    <property type="project" value="InterPro"/>
</dbReference>
<dbReference type="SUPFAM" id="SSF64288">
    <property type="entry name" value="Chorismate lyase-like"/>
    <property type="match status" value="1"/>
</dbReference>
<evidence type="ECO:0000259" key="4">
    <source>
        <dbReference type="PROSITE" id="PS50949"/>
    </source>
</evidence>
<comment type="caution">
    <text evidence="5">The sequence shown here is derived from an EMBL/GenBank/DDBJ whole genome shotgun (WGS) entry which is preliminary data.</text>
</comment>
<dbReference type="InterPro" id="IPR036390">
    <property type="entry name" value="WH_DNA-bd_sf"/>
</dbReference>